<evidence type="ECO:0000259" key="1">
    <source>
        <dbReference type="Pfam" id="PF20231"/>
    </source>
</evidence>
<protein>
    <recommendedName>
        <fullName evidence="1">DUF6589 domain-containing protein</fullName>
    </recommendedName>
</protein>
<dbReference type="InterPro" id="IPR046496">
    <property type="entry name" value="DUF6589"/>
</dbReference>
<dbReference type="AlphaFoldDB" id="A0A0C2WCR5"/>
<dbReference type="HOGENOM" id="CLU_009487_6_1_1"/>
<feature type="domain" description="DUF6589" evidence="1">
    <location>
        <begin position="1"/>
        <end position="154"/>
    </location>
</feature>
<keyword evidence="3" id="KW-1185">Reference proteome</keyword>
<dbReference type="OrthoDB" id="4743193at2759"/>
<gene>
    <name evidence="2" type="ORF">M378DRAFT_92692</name>
</gene>
<organism evidence="2 3">
    <name type="scientific">Amanita muscaria (strain Koide BX008)</name>
    <dbReference type="NCBI Taxonomy" id="946122"/>
    <lineage>
        <taxon>Eukaryota</taxon>
        <taxon>Fungi</taxon>
        <taxon>Dikarya</taxon>
        <taxon>Basidiomycota</taxon>
        <taxon>Agaricomycotina</taxon>
        <taxon>Agaricomycetes</taxon>
        <taxon>Agaricomycetidae</taxon>
        <taxon>Agaricales</taxon>
        <taxon>Pluteineae</taxon>
        <taxon>Amanitaceae</taxon>
        <taxon>Amanita</taxon>
    </lineage>
</organism>
<reference evidence="2 3" key="1">
    <citation type="submission" date="2014-04" db="EMBL/GenBank/DDBJ databases">
        <title>Evolutionary Origins and Diversification of the Mycorrhizal Mutualists.</title>
        <authorList>
            <consortium name="DOE Joint Genome Institute"/>
            <consortium name="Mycorrhizal Genomics Consortium"/>
            <person name="Kohler A."/>
            <person name="Kuo A."/>
            <person name="Nagy L.G."/>
            <person name="Floudas D."/>
            <person name="Copeland A."/>
            <person name="Barry K.W."/>
            <person name="Cichocki N."/>
            <person name="Veneault-Fourrey C."/>
            <person name="LaButti K."/>
            <person name="Lindquist E.A."/>
            <person name="Lipzen A."/>
            <person name="Lundell T."/>
            <person name="Morin E."/>
            <person name="Murat C."/>
            <person name="Riley R."/>
            <person name="Ohm R."/>
            <person name="Sun H."/>
            <person name="Tunlid A."/>
            <person name="Henrissat B."/>
            <person name="Grigoriev I.V."/>
            <person name="Hibbett D.S."/>
            <person name="Martin F."/>
        </authorList>
    </citation>
    <scope>NUCLEOTIDE SEQUENCE [LARGE SCALE GENOMIC DNA]</scope>
    <source>
        <strain evidence="2 3">Koide BX008</strain>
    </source>
</reference>
<dbReference type="Pfam" id="PF20231">
    <property type="entry name" value="DUF6589"/>
    <property type="match status" value="2"/>
</dbReference>
<proteinExistence type="predicted"/>
<name>A0A0C2WCR5_AMAMK</name>
<dbReference type="STRING" id="946122.A0A0C2WCR5"/>
<sequence>MEVNNSTTSGNIQAIDNLLEQAGILDPDEISDDEHDLDFDVTDYILPFHGDLGTGERIHSIHQRRSIEDEPYHRKQHVLFCPGLFHCKMACTDTLHRVLVKPEAARKDASCMMNEINILRPKETHVMTTKPGFRRMHQSITHIGICRRLDCWRDLPLSRLNPTSERDQLFENATLVLKYLALYEELSWAMNHGDIARVERCLLPWIALFKATGKHKYATHLTRFLTTVHFELSERTQHAIRYNWLINVTGKPGKFRAVDWYVELHNMRIKVRFLRMSGPNRTIKRIITESPLVGNYKSVQQIVQRNFLLVNETTAHCEANLDKTFSELLLQYKESSLHVFTPGRKTTHIIDDLLSRGHERMQVRNGQTVESVDISDEMEKPEFDDIVIELF</sequence>
<dbReference type="InParanoid" id="A0A0C2WCR5"/>
<accession>A0A0C2WCR5</accession>
<evidence type="ECO:0000313" key="3">
    <source>
        <dbReference type="Proteomes" id="UP000054549"/>
    </source>
</evidence>
<feature type="domain" description="DUF6589" evidence="1">
    <location>
        <begin position="160"/>
        <end position="316"/>
    </location>
</feature>
<dbReference type="EMBL" id="KN818787">
    <property type="protein sequence ID" value="KIL54371.1"/>
    <property type="molecule type" value="Genomic_DNA"/>
</dbReference>
<evidence type="ECO:0000313" key="2">
    <source>
        <dbReference type="EMBL" id="KIL54371.1"/>
    </source>
</evidence>
<dbReference type="Proteomes" id="UP000054549">
    <property type="component" value="Unassembled WGS sequence"/>
</dbReference>